<dbReference type="InterPro" id="IPR050199">
    <property type="entry name" value="IgHV"/>
</dbReference>
<feature type="domain" description="Ig-like" evidence="4">
    <location>
        <begin position="144"/>
        <end position="233"/>
    </location>
</feature>
<dbReference type="InterPro" id="IPR013783">
    <property type="entry name" value="Ig-like_fold"/>
</dbReference>
<dbReference type="GO" id="GO:0005576">
    <property type="term" value="C:extracellular region"/>
    <property type="evidence" value="ECO:0007669"/>
    <property type="project" value="UniProtKB-ARBA"/>
</dbReference>
<dbReference type="PROSITE" id="PS50835">
    <property type="entry name" value="IG_LIKE"/>
    <property type="match status" value="1"/>
</dbReference>
<dbReference type="SUPFAM" id="SSF48726">
    <property type="entry name" value="Immunoglobulin"/>
    <property type="match status" value="1"/>
</dbReference>
<evidence type="ECO:0000259" key="4">
    <source>
        <dbReference type="PROSITE" id="PS50835"/>
    </source>
</evidence>
<evidence type="ECO:0000313" key="6">
    <source>
        <dbReference type="Proteomes" id="UP001177744"/>
    </source>
</evidence>
<dbReference type="GO" id="GO:0002250">
    <property type="term" value="P:adaptive immune response"/>
    <property type="evidence" value="ECO:0007669"/>
    <property type="project" value="UniProtKB-KW"/>
</dbReference>
<sequence length="331" mass="36995">MGKQRNQQRKEKEDPPEKQLTAKFTIAKIWKQPKCPSADEWIKQLWYIYTMEYYTVVKKKEFLPFATAWMELESIMLIGIGKAAPHANFCLSSRVNPLLGCAGSQLSPHTGLRSLGRQSCGLEDKTAVSSPVQLQELGPGLEEPSQTLSLNNSGSQRQCVTCTVSGFSLISYHVHWIRQAPGKRLEWVRVMWAGGNTNYNPTLKSRLSITRDTSKSQVYLTLNSLKDEDTAVYARETQSRWSRQGAPRLKEDNQHQGVLRTTAQKAAPEARAEGETILRALTGLCLETFPQREIPAQSKSLCAEPTCPQRVLPSDRPTINKTCACPKDSGS</sequence>
<dbReference type="InterPro" id="IPR036179">
    <property type="entry name" value="Ig-like_dom_sf"/>
</dbReference>
<dbReference type="Pfam" id="PF07686">
    <property type="entry name" value="V-set"/>
    <property type="match status" value="1"/>
</dbReference>
<keyword evidence="6" id="KW-1185">Reference proteome</keyword>
<dbReference type="EMBL" id="JAULJE010000024">
    <property type="protein sequence ID" value="KAK1328171.1"/>
    <property type="molecule type" value="Genomic_DNA"/>
</dbReference>
<dbReference type="Gene3D" id="2.60.40.10">
    <property type="entry name" value="Immunoglobulins"/>
    <property type="match status" value="1"/>
</dbReference>
<dbReference type="GO" id="GO:0019814">
    <property type="term" value="C:immunoglobulin complex"/>
    <property type="evidence" value="ECO:0007669"/>
    <property type="project" value="UniProtKB-KW"/>
</dbReference>
<dbReference type="Proteomes" id="UP001177744">
    <property type="component" value="Unassembled WGS sequence"/>
</dbReference>
<organism evidence="5 6">
    <name type="scientific">Cnephaeus nilssonii</name>
    <name type="common">Northern bat</name>
    <name type="synonym">Eptesicus nilssonii</name>
    <dbReference type="NCBI Taxonomy" id="3371016"/>
    <lineage>
        <taxon>Eukaryota</taxon>
        <taxon>Metazoa</taxon>
        <taxon>Chordata</taxon>
        <taxon>Craniata</taxon>
        <taxon>Vertebrata</taxon>
        <taxon>Euteleostomi</taxon>
        <taxon>Mammalia</taxon>
        <taxon>Eutheria</taxon>
        <taxon>Laurasiatheria</taxon>
        <taxon>Chiroptera</taxon>
        <taxon>Yangochiroptera</taxon>
        <taxon>Vespertilionidae</taxon>
        <taxon>Cnephaeus</taxon>
    </lineage>
</organism>
<accession>A0AA40LCH9</accession>
<protein>
    <recommendedName>
        <fullName evidence="4">Ig-like domain-containing protein</fullName>
    </recommendedName>
</protein>
<reference evidence="5" key="1">
    <citation type="submission" date="2023-06" db="EMBL/GenBank/DDBJ databases">
        <title>Reference genome for the Northern bat (Eptesicus nilssonii), a most northern bat species.</title>
        <authorList>
            <person name="Laine V.N."/>
            <person name="Pulliainen A.T."/>
            <person name="Lilley T.M."/>
        </authorList>
    </citation>
    <scope>NUCLEOTIDE SEQUENCE</scope>
    <source>
        <strain evidence="5">BLF_Eptnil</strain>
        <tissue evidence="5">Kidney</tissue>
    </source>
</reference>
<keyword evidence="2" id="KW-1064">Adaptive immunity</keyword>
<evidence type="ECO:0000256" key="2">
    <source>
        <dbReference type="ARBA" id="ARBA00023130"/>
    </source>
</evidence>
<evidence type="ECO:0000256" key="3">
    <source>
        <dbReference type="ARBA" id="ARBA00043265"/>
    </source>
</evidence>
<dbReference type="PANTHER" id="PTHR23266">
    <property type="entry name" value="IMMUNOGLOBULIN HEAVY CHAIN"/>
    <property type="match status" value="1"/>
</dbReference>
<keyword evidence="1" id="KW-0391">Immunity</keyword>
<evidence type="ECO:0000313" key="5">
    <source>
        <dbReference type="EMBL" id="KAK1328171.1"/>
    </source>
</evidence>
<evidence type="ECO:0000256" key="1">
    <source>
        <dbReference type="ARBA" id="ARBA00022859"/>
    </source>
</evidence>
<keyword evidence="3" id="KW-1280">Immunoglobulin</keyword>
<dbReference type="InterPro" id="IPR013106">
    <property type="entry name" value="Ig_V-set"/>
</dbReference>
<name>A0AA40LCH9_CNENI</name>
<proteinExistence type="predicted"/>
<dbReference type="InterPro" id="IPR007110">
    <property type="entry name" value="Ig-like_dom"/>
</dbReference>
<gene>
    <name evidence="5" type="ORF">QTO34_012594</name>
</gene>
<dbReference type="AlphaFoldDB" id="A0AA40LCH9"/>
<dbReference type="SMART" id="SM00406">
    <property type="entry name" value="IGv"/>
    <property type="match status" value="1"/>
</dbReference>
<comment type="caution">
    <text evidence="5">The sequence shown here is derived from an EMBL/GenBank/DDBJ whole genome shotgun (WGS) entry which is preliminary data.</text>
</comment>